<dbReference type="InterPro" id="IPR058257">
    <property type="entry name" value="CorA-like_dom"/>
</dbReference>
<dbReference type="Proteomes" id="UP000070700">
    <property type="component" value="Unassembled WGS sequence"/>
</dbReference>
<keyword evidence="1" id="KW-0472">Membrane</keyword>
<keyword evidence="1" id="KW-1133">Transmembrane helix</keyword>
<feature type="transmembrane region" description="Helical" evidence="1">
    <location>
        <begin position="451"/>
        <end position="471"/>
    </location>
</feature>
<dbReference type="AlphaFoldDB" id="A0A194XA18"/>
<protein>
    <recommendedName>
        <fullName evidence="2">CorA-like transporter domain-containing protein</fullName>
    </recommendedName>
</protein>
<sequence length="490" mass="56270">MLSMQVPATGTSSPRTIPCRTAGLDRLGRTAYQHGLGYLWRNFESKVPGLFVDDATENRIGVVKAGRDQLHWVSTPEELYTTLSERMSTLLILNRYNSWSRIGITIHAFSVVCDFAAITPFFLHFLVGMGRKFSSKDEDFMSCYSTFVSENTPLVSSLGSGMEKHSDSLWGICYNIRYFEQHTRDLEDPWSCRQSALHHSFLAVSKQSTWVVIQPPKAFDLTVSSTQHPMSLHLRYLHACLANWREYLDSFAQRLKPLNQQIAIPNPYESFKINFSHEQYLHHLRGKLHYARSILNNTMNTFRVIAEHESAVAQEQSLCQAVHHEFQRELRNLSREVDNYIDTSQRFLRMADDLKSMYDNILTFHGQELQHDTSLKLAHLAQADASGNRDMAVLADLTQKDSRSMRIATAIAMFYLPVNLVMSFFSTTLVWYGTDATESQSSRMQLRSEVWIATVAAIVLASSTACWSWWWNWKDQKKPYKKAIQETAHP</sequence>
<accession>A0A194XA18</accession>
<gene>
    <name evidence="3" type="ORF">LY89DRAFT_685001</name>
</gene>
<dbReference type="KEGG" id="psco:LY89DRAFT_685001"/>
<evidence type="ECO:0000259" key="2">
    <source>
        <dbReference type="Pfam" id="PF26616"/>
    </source>
</evidence>
<feature type="transmembrane region" description="Helical" evidence="1">
    <location>
        <begin position="104"/>
        <end position="127"/>
    </location>
</feature>
<dbReference type="STRING" id="149040.A0A194XA18"/>
<proteinExistence type="predicted"/>
<dbReference type="GeneID" id="28824724"/>
<reference evidence="3 4" key="1">
    <citation type="submission" date="2015-10" db="EMBL/GenBank/DDBJ databases">
        <title>Full genome of DAOMC 229536 Phialocephala scopiformis, a fungal endophyte of spruce producing the potent anti-insectan compound rugulosin.</title>
        <authorList>
            <consortium name="DOE Joint Genome Institute"/>
            <person name="Walker A.K."/>
            <person name="Frasz S.L."/>
            <person name="Seifert K.A."/>
            <person name="Miller J.D."/>
            <person name="Mondo S.J."/>
            <person name="Labutti K."/>
            <person name="Lipzen A."/>
            <person name="Dockter R."/>
            <person name="Kennedy M."/>
            <person name="Grigoriev I.V."/>
            <person name="Spatafora J.W."/>
        </authorList>
    </citation>
    <scope>NUCLEOTIDE SEQUENCE [LARGE SCALE GENOMIC DNA]</scope>
    <source>
        <strain evidence="3 4">CBS 120377</strain>
    </source>
</reference>
<dbReference type="EMBL" id="KQ947415">
    <property type="protein sequence ID" value="KUJ17016.1"/>
    <property type="molecule type" value="Genomic_DNA"/>
</dbReference>
<evidence type="ECO:0000313" key="4">
    <source>
        <dbReference type="Proteomes" id="UP000070700"/>
    </source>
</evidence>
<keyword evidence="1" id="KW-0812">Transmembrane</keyword>
<dbReference type="Pfam" id="PF26616">
    <property type="entry name" value="CorA-like"/>
    <property type="match status" value="1"/>
</dbReference>
<dbReference type="InParanoid" id="A0A194XA18"/>
<dbReference type="Gene3D" id="1.20.58.340">
    <property type="entry name" value="Magnesium transport protein CorA, transmembrane region"/>
    <property type="match status" value="1"/>
</dbReference>
<name>A0A194XA18_MOLSC</name>
<evidence type="ECO:0000313" key="3">
    <source>
        <dbReference type="EMBL" id="KUJ17016.1"/>
    </source>
</evidence>
<feature type="transmembrane region" description="Helical" evidence="1">
    <location>
        <begin position="407"/>
        <end position="431"/>
    </location>
</feature>
<dbReference type="RefSeq" id="XP_018071371.1">
    <property type="nucleotide sequence ID" value="XM_018214998.1"/>
</dbReference>
<feature type="domain" description="CorA-like transporter" evidence="2">
    <location>
        <begin position="77"/>
        <end position="218"/>
    </location>
</feature>
<dbReference type="OrthoDB" id="5396681at2759"/>
<keyword evidence="4" id="KW-1185">Reference proteome</keyword>
<organism evidence="3 4">
    <name type="scientific">Mollisia scopiformis</name>
    <name type="common">Conifer needle endophyte fungus</name>
    <name type="synonym">Phialocephala scopiformis</name>
    <dbReference type="NCBI Taxonomy" id="149040"/>
    <lineage>
        <taxon>Eukaryota</taxon>
        <taxon>Fungi</taxon>
        <taxon>Dikarya</taxon>
        <taxon>Ascomycota</taxon>
        <taxon>Pezizomycotina</taxon>
        <taxon>Leotiomycetes</taxon>
        <taxon>Helotiales</taxon>
        <taxon>Mollisiaceae</taxon>
        <taxon>Mollisia</taxon>
    </lineage>
</organism>
<evidence type="ECO:0000256" key="1">
    <source>
        <dbReference type="SAM" id="Phobius"/>
    </source>
</evidence>